<dbReference type="Proteomes" id="UP001597073">
    <property type="component" value="Unassembled WGS sequence"/>
</dbReference>
<evidence type="ECO:0000256" key="1">
    <source>
        <dbReference type="SAM" id="SignalP"/>
    </source>
</evidence>
<sequence>MKKIFILFVVLAAFSLKTSAQTFSAEEFKANLGKTKTLCDVVSSVKIFSDTLTLINMGGNYPNQKYTIAVKGNKITLDWANLKGKTMCVTGVFEMHKNRPEIVAAQPGQIEFKP</sequence>
<dbReference type="EMBL" id="JBHTIA010000013">
    <property type="protein sequence ID" value="MFD0766987.1"/>
    <property type="molecule type" value="Genomic_DNA"/>
</dbReference>
<keyword evidence="3" id="KW-1185">Reference proteome</keyword>
<proteinExistence type="predicted"/>
<name>A0ABW2ZLA6_9SPHI</name>
<feature type="chain" id="PRO_5046125569" evidence="1">
    <location>
        <begin position="21"/>
        <end position="114"/>
    </location>
</feature>
<keyword evidence="1" id="KW-0732">Signal</keyword>
<gene>
    <name evidence="2" type="ORF">ACFQZI_19165</name>
</gene>
<accession>A0ABW2ZLA6</accession>
<feature type="signal peptide" evidence="1">
    <location>
        <begin position="1"/>
        <end position="20"/>
    </location>
</feature>
<protein>
    <submittedName>
        <fullName evidence="2">Uncharacterized protein</fullName>
    </submittedName>
</protein>
<evidence type="ECO:0000313" key="3">
    <source>
        <dbReference type="Proteomes" id="UP001597073"/>
    </source>
</evidence>
<evidence type="ECO:0000313" key="2">
    <source>
        <dbReference type="EMBL" id="MFD0766987.1"/>
    </source>
</evidence>
<comment type="caution">
    <text evidence="2">The sequence shown here is derived from an EMBL/GenBank/DDBJ whole genome shotgun (WGS) entry which is preliminary data.</text>
</comment>
<dbReference type="RefSeq" id="WP_377145389.1">
    <property type="nucleotide sequence ID" value="NZ_JBHTIA010000013.1"/>
</dbReference>
<reference evidence="3" key="1">
    <citation type="journal article" date="2019" name="Int. J. Syst. Evol. Microbiol.">
        <title>The Global Catalogue of Microorganisms (GCM) 10K type strain sequencing project: providing services to taxonomists for standard genome sequencing and annotation.</title>
        <authorList>
            <consortium name="The Broad Institute Genomics Platform"/>
            <consortium name="The Broad Institute Genome Sequencing Center for Infectious Disease"/>
            <person name="Wu L."/>
            <person name="Ma J."/>
        </authorList>
    </citation>
    <scope>NUCLEOTIDE SEQUENCE [LARGE SCALE GENOMIC DNA]</scope>
    <source>
        <strain evidence="3">CCUG 60742</strain>
    </source>
</reference>
<organism evidence="2 3">
    <name type="scientific">Mucilaginibacter lutimaris</name>
    <dbReference type="NCBI Taxonomy" id="931629"/>
    <lineage>
        <taxon>Bacteria</taxon>
        <taxon>Pseudomonadati</taxon>
        <taxon>Bacteroidota</taxon>
        <taxon>Sphingobacteriia</taxon>
        <taxon>Sphingobacteriales</taxon>
        <taxon>Sphingobacteriaceae</taxon>
        <taxon>Mucilaginibacter</taxon>
    </lineage>
</organism>